<dbReference type="SUPFAM" id="SSF56300">
    <property type="entry name" value="Metallo-dependent phosphatases"/>
    <property type="match status" value="1"/>
</dbReference>
<evidence type="ECO:0000256" key="2">
    <source>
        <dbReference type="ARBA" id="ARBA00022528"/>
    </source>
</evidence>
<keyword evidence="4" id="KW-0934">Plastid</keyword>
<dbReference type="Proteomes" id="UP000186817">
    <property type="component" value="Unassembled WGS sequence"/>
</dbReference>
<keyword evidence="3" id="KW-0602">Photosynthesis</keyword>
<dbReference type="GO" id="GO:0009765">
    <property type="term" value="P:photosynthesis, light harvesting"/>
    <property type="evidence" value="ECO:0007669"/>
    <property type="project" value="InterPro"/>
</dbReference>
<dbReference type="Gene3D" id="1.10.3460.10">
    <property type="entry name" value="Chlorophyll a/b binding protein domain"/>
    <property type="match status" value="3"/>
</dbReference>
<evidence type="ECO:0000256" key="3">
    <source>
        <dbReference type="ARBA" id="ARBA00022531"/>
    </source>
</evidence>
<proteinExistence type="predicted"/>
<dbReference type="EMBL" id="LSRX01000346">
    <property type="protein sequence ID" value="OLP99891.1"/>
    <property type="molecule type" value="Genomic_DNA"/>
</dbReference>
<evidence type="ECO:0000313" key="6">
    <source>
        <dbReference type="EMBL" id="OLP99891.1"/>
    </source>
</evidence>
<keyword evidence="7" id="KW-1185">Reference proteome</keyword>
<dbReference type="PANTHER" id="PTHR21649">
    <property type="entry name" value="CHLOROPHYLL A/B BINDING PROTEIN"/>
    <property type="match status" value="1"/>
</dbReference>
<dbReference type="Pfam" id="PF00149">
    <property type="entry name" value="Metallophos"/>
    <property type="match status" value="1"/>
</dbReference>
<dbReference type="Pfam" id="PF00504">
    <property type="entry name" value="Chloroa_b-bind"/>
    <property type="match status" value="3"/>
</dbReference>
<reference evidence="6 7" key="1">
    <citation type="submission" date="2016-02" db="EMBL/GenBank/DDBJ databases">
        <title>Genome analysis of coral dinoflagellate symbionts highlights evolutionary adaptations to a symbiotic lifestyle.</title>
        <authorList>
            <person name="Aranda M."/>
            <person name="Li Y."/>
            <person name="Liew Y.J."/>
            <person name="Baumgarten S."/>
            <person name="Simakov O."/>
            <person name="Wilson M."/>
            <person name="Piel J."/>
            <person name="Ashoor H."/>
            <person name="Bougouffa S."/>
            <person name="Bajic V.B."/>
            <person name="Ryu T."/>
            <person name="Ravasi T."/>
            <person name="Bayer T."/>
            <person name="Micklem G."/>
            <person name="Kim H."/>
            <person name="Bhak J."/>
            <person name="Lajeunesse T.C."/>
            <person name="Voolstra C.R."/>
        </authorList>
    </citation>
    <scope>NUCLEOTIDE SEQUENCE [LARGE SCALE GENOMIC DNA]</scope>
    <source>
        <strain evidence="6 7">CCMP2467</strain>
    </source>
</reference>
<dbReference type="SUPFAM" id="SSF103511">
    <property type="entry name" value="Chlorophyll a-b binding protein"/>
    <property type="match status" value="3"/>
</dbReference>
<evidence type="ECO:0000259" key="5">
    <source>
        <dbReference type="Pfam" id="PF00149"/>
    </source>
</evidence>
<dbReference type="GO" id="GO:0016787">
    <property type="term" value="F:hydrolase activity"/>
    <property type="evidence" value="ECO:0007669"/>
    <property type="project" value="InterPro"/>
</dbReference>
<evidence type="ECO:0000256" key="4">
    <source>
        <dbReference type="ARBA" id="ARBA00022640"/>
    </source>
</evidence>
<dbReference type="OrthoDB" id="441798at2759"/>
<dbReference type="InterPro" id="IPR022796">
    <property type="entry name" value="Chloroa_b-bind"/>
</dbReference>
<keyword evidence="2" id="KW-0150">Chloroplast</keyword>
<dbReference type="InterPro" id="IPR001344">
    <property type="entry name" value="Chloro_AB-bd_pln"/>
</dbReference>
<sequence length="1343" mass="143839">MPERLGAMALAAAGAYAVTSGFVVSQPAAQQPSEVRLRGAQAQPNSSAGFSSTMLNLAGAGTVAAGLAVSQRKRTALRAEKFAGGLVGSAGGFGEYQFDPIGLAERYPTLLPWFREAELKHGRVAMLAFLGLIVPDAFRLPIDGASDPSIDVIAAHNKLIGPGLGEGLMWNLMVVVGAIESVRFKQIGLGFENLTLENAGDLGLRALAPGTEEGMKLVRTQELKNGRLAMLAVGGCLTQAVAFDVHHFPFLKQSVDVSSQGVRCGGLDLPENAGCKQVVEWAAGGGKWDSAAGGWYKNMPTITGVNHEQGTLQDFQRLYYCSPPGDSFCGLPPCTGCSNPPCSDCFAGNQLYSSRRPGCDGNDKGVGCVPPKTALGYKGQHWPTTVIHGTQEMHIFAIGDWGGMDGSLDPPEGRKTIVAYDWGRRPGPSVFPRSRWNKMHTVQFCDHKQLVECFNTRGQAPCAPECGYVAGVDDQPQLLVANAFKARAALVDPQYILNVGDNFYWGGIEKTCGSPMDQISYPTKHQFDQIFEGVYQGSGLTNKPWFSVLGNHDWGGFKFDNGWDQQISYTWASNRWVMPAPYYKTSVLYADLGFDVDYFFLDSNFIDAMPPEEDPNHNMCSRKNNKPSASCAAADGPESVDACPGWFASLWAEQKPWVTQLMGQSKANWQIVVTHFPCGHEQDFYKSLQGLGMDLLVTGHRHDQELWLPDDHAKNHMGVTCIVTGGGGGITSEATPNPEETEDWYGEAQYGFYDLTISKSEILIESINYDGEVLLTHTVTRRGRRNLHLASSLPLLVRNNVDVHWIARPAQCSRDAQPKSSCIVMPERLGAMAIAAAGAYAVTSGFVVSQPAAQQPSEVRLRGAQAQPNSSAGFSSTMLNLAGAGTVAAGLAVSQRKRTALRAEKFAGGLVGSAGGFGEYQFDPIGLAERYPTLLPWFREAELKHGRVAMLAFLGLIVPDAFRLPIDGASDPSIDVIAAHNKLIGPGLGEGLMWNLMVVVGAIESVRFKQIGLGFENLTLENAGDLGLRALAPGTEEGMKLVRTQELKNGRLAMLAVGGCLTQAVAFDVHHFPFLPAQCSRDAQPKSSCTVMPERLGAMAIAAAGAYAVTSGFVVSQPAAQQPSEVRLRGAQAQPNSSAGFSSTMLNLAGAGTVAAGLAVSQRKRTALRAEKFAGGLVGSAGGFGEYQFDPIGLAERYPTLLPWFREAELKHGRVAMLAFLGLIVPDAFRLPIDGASDPSIDVIAAHNKLIGPGLGEGLMWNLMVVVGAIESVRFKQIGLGFENLTLENAGDLGLRALAPGTEEGMKLVRTQELKNGRLAMLAVGGCLTQAVAFDVHHFPFLK</sequence>
<evidence type="ECO:0000313" key="7">
    <source>
        <dbReference type="Proteomes" id="UP000186817"/>
    </source>
</evidence>
<accession>A0A1Q9DXK7</accession>
<dbReference type="InterPro" id="IPR004843">
    <property type="entry name" value="Calcineurin-like_PHP"/>
</dbReference>
<organism evidence="6 7">
    <name type="scientific">Symbiodinium microadriaticum</name>
    <name type="common">Dinoflagellate</name>
    <name type="synonym">Zooxanthella microadriatica</name>
    <dbReference type="NCBI Taxonomy" id="2951"/>
    <lineage>
        <taxon>Eukaryota</taxon>
        <taxon>Sar</taxon>
        <taxon>Alveolata</taxon>
        <taxon>Dinophyceae</taxon>
        <taxon>Suessiales</taxon>
        <taxon>Symbiodiniaceae</taxon>
        <taxon>Symbiodinium</taxon>
    </lineage>
</organism>
<dbReference type="GO" id="GO:0016020">
    <property type="term" value="C:membrane"/>
    <property type="evidence" value="ECO:0007669"/>
    <property type="project" value="InterPro"/>
</dbReference>
<comment type="subcellular location">
    <subcellularLocation>
        <location evidence="1">Plastid</location>
        <location evidence="1">Chloroplast</location>
    </subcellularLocation>
</comment>
<name>A0A1Q9DXK7_SYMMI</name>
<feature type="domain" description="Calcineurin-like phosphoesterase" evidence="5">
    <location>
        <begin position="490"/>
        <end position="703"/>
    </location>
</feature>
<dbReference type="GO" id="GO:0009507">
    <property type="term" value="C:chloroplast"/>
    <property type="evidence" value="ECO:0007669"/>
    <property type="project" value="UniProtKB-SubCell"/>
</dbReference>
<dbReference type="InterPro" id="IPR029052">
    <property type="entry name" value="Metallo-depent_PP-like"/>
</dbReference>
<comment type="caution">
    <text evidence="6">The sequence shown here is derived from an EMBL/GenBank/DDBJ whole genome shotgun (WGS) entry which is preliminary data.</text>
</comment>
<dbReference type="Gene3D" id="3.60.21.10">
    <property type="match status" value="1"/>
</dbReference>
<gene>
    <name evidence="6" type="primary">ACP5</name>
    <name evidence="6" type="ORF">AK812_SmicGene17501</name>
</gene>
<evidence type="ECO:0000256" key="1">
    <source>
        <dbReference type="ARBA" id="ARBA00004229"/>
    </source>
</evidence>
<protein>
    <submittedName>
        <fullName evidence="6">Tartrate-resistant acid phosphatase type 5</fullName>
    </submittedName>
</protein>